<dbReference type="InterPro" id="IPR027417">
    <property type="entry name" value="P-loop_NTPase"/>
</dbReference>
<dbReference type="PANTHER" id="PTHR10887:SF495">
    <property type="entry name" value="HELICASE SENATAXIN ISOFORM X1-RELATED"/>
    <property type="match status" value="1"/>
</dbReference>
<keyword evidence="4" id="KW-0547">Nucleotide-binding</keyword>
<name>U2DTW7_9MOLU</name>
<protein>
    <submittedName>
        <fullName evidence="4">DNA replication ATP-dependent helicase Dna2 protein</fullName>
        <ecNumber evidence="4">3.6.4.12</ecNumber>
    </submittedName>
</protein>
<reference evidence="4 5" key="2">
    <citation type="journal article" date="2013" name="PLoS ONE">
        <title>INDIGO - INtegrated Data Warehouse of MIcrobial GenOmes with Examples from the Red Sea Extremophiles.</title>
        <authorList>
            <person name="Alam I."/>
            <person name="Antunes A."/>
            <person name="Kamau A.A."/>
            <person name="Ba Alawi W."/>
            <person name="Kalkatawi M."/>
            <person name="Stingl U."/>
            <person name="Bajic V.B."/>
        </authorList>
    </citation>
    <scope>NUCLEOTIDE SEQUENCE [LARGE SCALE GENOMIC DNA]</scope>
    <source>
        <strain evidence="4 5">SSD-17B</strain>
    </source>
</reference>
<proteinExistence type="predicted"/>
<dbReference type="InParanoid" id="U2DTW7"/>
<dbReference type="OrthoDB" id="9757917at2"/>
<dbReference type="InterPro" id="IPR045055">
    <property type="entry name" value="DNA2/NAM7-like"/>
</dbReference>
<dbReference type="Gene3D" id="3.40.960.10">
    <property type="entry name" value="VSR Endonuclease"/>
    <property type="match status" value="1"/>
</dbReference>
<evidence type="ECO:0000313" key="4">
    <source>
        <dbReference type="EMBL" id="ERJ11902.1"/>
    </source>
</evidence>
<evidence type="ECO:0000313" key="5">
    <source>
        <dbReference type="Proteomes" id="UP000005707"/>
    </source>
</evidence>
<evidence type="ECO:0000259" key="3">
    <source>
        <dbReference type="Pfam" id="PF13087"/>
    </source>
</evidence>
<feature type="domain" description="DUF2726" evidence="1">
    <location>
        <begin position="897"/>
        <end position="1012"/>
    </location>
</feature>
<dbReference type="Pfam" id="PF10881">
    <property type="entry name" value="DUF2726"/>
    <property type="match status" value="1"/>
</dbReference>
<dbReference type="InterPro" id="IPR041679">
    <property type="entry name" value="DNA2/NAM7-like_C"/>
</dbReference>
<feature type="domain" description="DNA2/NAM7 helicase helicase" evidence="2">
    <location>
        <begin position="328"/>
        <end position="651"/>
    </location>
</feature>
<dbReference type="Gene3D" id="3.40.50.300">
    <property type="entry name" value="P-loop containing nucleotide triphosphate hydrolases"/>
    <property type="match status" value="2"/>
</dbReference>
<dbReference type="Pfam" id="PF13087">
    <property type="entry name" value="AAA_12"/>
    <property type="match status" value="1"/>
</dbReference>
<feature type="domain" description="DNA2/NAM7 helicase-like C-terminal" evidence="3">
    <location>
        <begin position="676"/>
        <end position="845"/>
    </location>
</feature>
<dbReference type="Pfam" id="PF13086">
    <property type="entry name" value="AAA_11"/>
    <property type="match status" value="1"/>
</dbReference>
<dbReference type="SUPFAM" id="SSF52540">
    <property type="entry name" value="P-loop containing nucleoside triphosphate hydrolases"/>
    <property type="match status" value="1"/>
</dbReference>
<organism evidence="4 5">
    <name type="scientific">Haloplasma contractile SSD-17B</name>
    <dbReference type="NCBI Taxonomy" id="1033810"/>
    <lineage>
        <taxon>Bacteria</taxon>
        <taxon>Bacillati</taxon>
        <taxon>Mycoplasmatota</taxon>
        <taxon>Mollicutes</taxon>
        <taxon>Haloplasmatales</taxon>
        <taxon>Haloplasmataceae</taxon>
        <taxon>Haloplasma</taxon>
    </lineage>
</organism>
<dbReference type="EMBL" id="AFNU02000007">
    <property type="protein sequence ID" value="ERJ11902.1"/>
    <property type="molecule type" value="Genomic_DNA"/>
</dbReference>
<dbReference type="eggNOG" id="COG1112">
    <property type="taxonomic scope" value="Bacteria"/>
</dbReference>
<comment type="caution">
    <text evidence="4">The sequence shown here is derived from an EMBL/GenBank/DDBJ whole genome shotgun (WGS) entry which is preliminary data.</text>
</comment>
<evidence type="ECO:0000259" key="1">
    <source>
        <dbReference type="Pfam" id="PF10881"/>
    </source>
</evidence>
<dbReference type="PANTHER" id="PTHR10887">
    <property type="entry name" value="DNA2/NAM7 HELICASE FAMILY"/>
    <property type="match status" value="1"/>
</dbReference>
<dbReference type="Proteomes" id="UP000005707">
    <property type="component" value="Unassembled WGS sequence"/>
</dbReference>
<dbReference type="EC" id="3.6.4.12" evidence="4"/>
<dbReference type="InterPro" id="IPR024402">
    <property type="entry name" value="DUF2726"/>
</dbReference>
<keyword evidence="4" id="KW-0347">Helicase</keyword>
<evidence type="ECO:0000259" key="2">
    <source>
        <dbReference type="Pfam" id="PF13086"/>
    </source>
</evidence>
<sequence length="1015" mass="118948">MSKKGVEISKAIKEGKWLTVEYQNEKGDTRFWCAIKDIHPKYKKFEVEMFNHEMYERDHNKGYMASATVYFNKFKSVRVIEETTYEKPEYLIDKIINNYEQFRWLDFYMIEEKVLNYYETCYKEDSQLYERKYTELSGLDTDSFKRDNNIKLNNDQFKNVVKHIKINQKELNKKHGYKKIKLGINTLAIASNVGIIPIRYYELLLDVTTKTLKASDLPKYNIETSNFKLSRYIDESTETFIDQFDDNREYYIESISNNLKRGHVIDERPYVFQFTKRFMINLRSEYKAIQTLFSESQLTRPLKAFFGAVGTINQRRKKHQILLSDTKVNLSQLRVIYNSVNQDVTYVQGPPGTGKTTTIFNTLLTAFYNDLTVLITSNNNEAINGIYRKFEALCYKGNKTAFPILRLGNNDEITKTLRRVKKIYQTLPEDFENLDRTLDVLEDKIQTDIKKINRVLKDYEEREVLIEKISAIENMIKIFNENKELDEFVKFNKVSKLEEEKGKLSNELKGIKEIDEFEIINLLQVDEAILSSYLFYKSLKRWMLLKESSYKSLREIILMSDTDADNVKKKVREFNDYIRKSNNLRKVLRVFPTIISTNISAYKLGEPKPVFDLLIMDEAGQCDVAKSLIPLTRAERALFVGDPNQLKPIILLSDYRNKELKNTYQIPNEYDYKDNSILSTMLQVDKQSLYILLKDHYRCAKEIINFSNKKYYDDQLILNTESNVEALRAINVDGFSSMKRNTSITEVDSIVQEIKNTYACEDIGIITPFRNQAELIKERMQKEGMNDVKVGTIHTFQGNEKDKIIMSLGITSDTHPKAFDWVKNNKELINVATTRAKNELVVISDLDEIKKLSKKDQGTNDLVDLISYIGNTENVIISGKTDEIFKSKVSNFKQFNSKAEQELLDTVSHFITINDRIKVESKKKVTDVLDVSNNDDLFLYANQAHFDFVLYNHQMQPLLAIEVMGIEHYTDQQVKSRDYKKHQICKKHNLEIFTIKNDYVRRYNLIKDTILKILK</sequence>
<accession>U2DTW7</accession>
<keyword evidence="4" id="KW-0378">Hydrolase</keyword>
<dbReference type="InterPro" id="IPR041677">
    <property type="entry name" value="DNA2/NAM7_AAA_11"/>
</dbReference>
<keyword evidence="5" id="KW-1185">Reference proteome</keyword>
<dbReference type="GO" id="GO:0003678">
    <property type="term" value="F:DNA helicase activity"/>
    <property type="evidence" value="ECO:0007669"/>
    <property type="project" value="UniProtKB-EC"/>
</dbReference>
<gene>
    <name evidence="4" type="ORF">HLPCO_002142</name>
</gene>
<dbReference type="CDD" id="cd18808">
    <property type="entry name" value="SF1_C_Upf1"/>
    <property type="match status" value="1"/>
</dbReference>
<dbReference type="STRING" id="1033810.HLPCO_002142"/>
<dbReference type="AlphaFoldDB" id="U2DTW7"/>
<dbReference type="RefSeq" id="WP_008827439.1">
    <property type="nucleotide sequence ID" value="NZ_AFNU02000007.1"/>
</dbReference>
<reference evidence="4 5" key="1">
    <citation type="journal article" date="2011" name="J. Bacteriol.">
        <title>Genome sequence of Haloplasma contractile, an unusual contractile bacterium from a deep-sea anoxic brine lake.</title>
        <authorList>
            <person name="Antunes A."/>
            <person name="Alam I."/>
            <person name="El Dorry H."/>
            <person name="Siam R."/>
            <person name="Robertson A."/>
            <person name="Bajic V.B."/>
            <person name="Stingl U."/>
        </authorList>
    </citation>
    <scope>NUCLEOTIDE SEQUENCE [LARGE SCALE GENOMIC DNA]</scope>
    <source>
        <strain evidence="4 5">SSD-17B</strain>
    </source>
</reference>
<dbReference type="InterPro" id="IPR047187">
    <property type="entry name" value="SF1_C_Upf1"/>
</dbReference>
<keyword evidence="4" id="KW-0067">ATP-binding</keyword>
<dbReference type="GO" id="GO:0016787">
    <property type="term" value="F:hydrolase activity"/>
    <property type="evidence" value="ECO:0007669"/>
    <property type="project" value="UniProtKB-KW"/>
</dbReference>